<accession>A0A7S1V1E9</accession>
<reference evidence="2" key="1">
    <citation type="submission" date="2021-01" db="EMBL/GenBank/DDBJ databases">
        <authorList>
            <person name="Corre E."/>
            <person name="Pelletier E."/>
            <person name="Niang G."/>
            <person name="Scheremetjew M."/>
            <person name="Finn R."/>
            <person name="Kale V."/>
            <person name="Holt S."/>
            <person name="Cochrane G."/>
            <person name="Meng A."/>
            <person name="Brown T."/>
            <person name="Cohen L."/>
        </authorList>
    </citation>
    <scope>NUCLEOTIDE SEQUENCE</scope>
    <source>
        <strain evidence="2">CCMP 410</strain>
    </source>
</reference>
<organism evidence="2">
    <name type="scientific">Grammatophora oceanica</name>
    <dbReference type="NCBI Taxonomy" id="210454"/>
    <lineage>
        <taxon>Eukaryota</taxon>
        <taxon>Sar</taxon>
        <taxon>Stramenopiles</taxon>
        <taxon>Ochrophyta</taxon>
        <taxon>Bacillariophyta</taxon>
        <taxon>Fragilariophyceae</taxon>
        <taxon>Fragilariophycidae</taxon>
        <taxon>Rhabdonematales</taxon>
        <taxon>Grammatophoraceae</taxon>
        <taxon>Grammatophora</taxon>
    </lineage>
</organism>
<dbReference type="EMBL" id="HBGK01026642">
    <property type="protein sequence ID" value="CAD9284861.1"/>
    <property type="molecule type" value="Transcribed_RNA"/>
</dbReference>
<evidence type="ECO:0000256" key="1">
    <source>
        <dbReference type="SAM" id="MobiDB-lite"/>
    </source>
</evidence>
<dbReference type="AlphaFoldDB" id="A0A7S1V1E9"/>
<evidence type="ECO:0000313" key="2">
    <source>
        <dbReference type="EMBL" id="CAD9284861.1"/>
    </source>
</evidence>
<protein>
    <submittedName>
        <fullName evidence="2">Uncharacterized protein</fullName>
    </submittedName>
</protein>
<name>A0A7S1V1E9_9STRA</name>
<gene>
    <name evidence="2" type="ORF">GOCE00092_LOCUS13773</name>
</gene>
<proteinExistence type="predicted"/>
<sequence>MQAYADGDLLEATTQMDEGMDKDPNGLTPLNPHPGDTKAKNGPSNELKAGADALDLMGGVEKEEHSLSFEMAHLKPILEFTRDSSNSIICCSDEELMKASVLAHSLLKLASLLESRLKVRSSGSFEKTLTSTRALREAIKTIKTHGIKMAKFCRIDMLMQNAARLSKICKSSTIVAKDAVRIPSCVNDLGEYLTGASDNLREAGGNAVTAYTLSSLEQYIPLFLMQTARVIAKGGGIVSKSPLTLNGVEALDRSGSVLYRDLKGATSFDNSFWDDELAAISFERSASFVAMLEVEMDHLEEYYRSNYLDYSQADFEIMFNMDGPRRKGDVSRYHLLKKKLGIK</sequence>
<feature type="region of interest" description="Disordered" evidence="1">
    <location>
        <begin position="17"/>
        <end position="48"/>
    </location>
</feature>